<dbReference type="Proteomes" id="UP000015104">
    <property type="component" value="Unassembled WGS sequence"/>
</dbReference>
<evidence type="ECO:0000313" key="2">
    <source>
        <dbReference type="Proteomes" id="UP000015104"/>
    </source>
</evidence>
<reference evidence="1" key="2">
    <citation type="submission" date="2015-06" db="UniProtKB">
        <authorList>
            <consortium name="EnsemblMetazoa"/>
        </authorList>
    </citation>
    <scope>IDENTIFICATION</scope>
</reference>
<evidence type="ECO:0000313" key="1">
    <source>
        <dbReference type="EnsemblMetazoa" id="tetur38g00450.1"/>
    </source>
</evidence>
<proteinExistence type="predicted"/>
<dbReference type="AlphaFoldDB" id="T1L4D9"/>
<name>T1L4D9_TETUR</name>
<sequence length="40" mass="4914">MVTPVKLTKKGFNQKFRFDKEKGIGLILDQRWKWDDRYLN</sequence>
<accession>T1L4D9</accession>
<organism evidence="1 2">
    <name type="scientific">Tetranychus urticae</name>
    <name type="common">Two-spotted spider mite</name>
    <dbReference type="NCBI Taxonomy" id="32264"/>
    <lineage>
        <taxon>Eukaryota</taxon>
        <taxon>Metazoa</taxon>
        <taxon>Ecdysozoa</taxon>
        <taxon>Arthropoda</taxon>
        <taxon>Chelicerata</taxon>
        <taxon>Arachnida</taxon>
        <taxon>Acari</taxon>
        <taxon>Acariformes</taxon>
        <taxon>Trombidiformes</taxon>
        <taxon>Prostigmata</taxon>
        <taxon>Eleutherengona</taxon>
        <taxon>Raphignathae</taxon>
        <taxon>Tetranychoidea</taxon>
        <taxon>Tetranychidae</taxon>
        <taxon>Tetranychus</taxon>
    </lineage>
</organism>
<dbReference type="EMBL" id="CAEY01001080">
    <property type="status" value="NOT_ANNOTATED_CDS"/>
    <property type="molecule type" value="Genomic_DNA"/>
</dbReference>
<protein>
    <submittedName>
        <fullName evidence="1">Uncharacterized protein</fullName>
    </submittedName>
</protein>
<reference evidence="2" key="1">
    <citation type="submission" date="2011-08" db="EMBL/GenBank/DDBJ databases">
        <authorList>
            <person name="Rombauts S."/>
        </authorList>
    </citation>
    <scope>NUCLEOTIDE SEQUENCE</scope>
    <source>
        <strain evidence="2">London</strain>
    </source>
</reference>
<keyword evidence="2" id="KW-1185">Reference proteome</keyword>
<dbReference type="EnsemblMetazoa" id="tetur38g00450.1">
    <property type="protein sequence ID" value="tetur38g00450.1"/>
    <property type="gene ID" value="tetur38g00450"/>
</dbReference>
<dbReference type="HOGENOM" id="CLU_3300029_0_0_1"/>